<sequence>MAQQALSTAVLTPRTAVSLEGIGDVVDAGRPSGYAHLGGRHLPTVGRLVSAARSAAAALDRPALRPSRRGRWQSVPRSVRRYAAGRLRVSAVALEPNSFVPGPSSRASRARGMEVLFLVSGRAHLIASGPDGQMRSAAELGPGRARVLGSAGGDSHHLVNTGDEVAVVVRVSA</sequence>
<comment type="caution">
    <text evidence="1">The sequence shown here is derived from an EMBL/GenBank/DDBJ whole genome shotgun (WGS) entry which is preliminary data.</text>
</comment>
<name>A0A841IQD3_9ACTN</name>
<dbReference type="RefSeq" id="WP_184292311.1">
    <property type="nucleotide sequence ID" value="NZ_JACHJO010000008.1"/>
</dbReference>
<dbReference type="InterPro" id="IPR011051">
    <property type="entry name" value="RmlC_Cupin_sf"/>
</dbReference>
<organism evidence="1 2">
    <name type="scientific">Nocardiopsis algeriensis</name>
    <dbReference type="NCBI Taxonomy" id="1478215"/>
    <lineage>
        <taxon>Bacteria</taxon>
        <taxon>Bacillati</taxon>
        <taxon>Actinomycetota</taxon>
        <taxon>Actinomycetes</taxon>
        <taxon>Streptosporangiales</taxon>
        <taxon>Nocardiopsidaceae</taxon>
        <taxon>Nocardiopsis</taxon>
    </lineage>
</organism>
<evidence type="ECO:0000313" key="2">
    <source>
        <dbReference type="Proteomes" id="UP000536604"/>
    </source>
</evidence>
<accession>A0A841IQD3</accession>
<dbReference type="EMBL" id="JACHJO010000008">
    <property type="protein sequence ID" value="MBB6120873.1"/>
    <property type="molecule type" value="Genomic_DNA"/>
</dbReference>
<dbReference type="SUPFAM" id="SSF51182">
    <property type="entry name" value="RmlC-like cupins"/>
    <property type="match status" value="1"/>
</dbReference>
<dbReference type="Proteomes" id="UP000536604">
    <property type="component" value="Unassembled WGS sequence"/>
</dbReference>
<evidence type="ECO:0000313" key="1">
    <source>
        <dbReference type="EMBL" id="MBB6120873.1"/>
    </source>
</evidence>
<proteinExistence type="predicted"/>
<gene>
    <name evidence="1" type="ORF">FHS13_002834</name>
</gene>
<evidence type="ECO:0008006" key="3">
    <source>
        <dbReference type="Google" id="ProtNLM"/>
    </source>
</evidence>
<reference evidence="1 2" key="1">
    <citation type="submission" date="2020-08" db="EMBL/GenBank/DDBJ databases">
        <title>Genomic Encyclopedia of Type Strains, Phase III (KMG-III): the genomes of soil and plant-associated and newly described type strains.</title>
        <authorList>
            <person name="Whitman W."/>
        </authorList>
    </citation>
    <scope>NUCLEOTIDE SEQUENCE [LARGE SCALE GENOMIC DNA]</scope>
    <source>
        <strain evidence="1 2">CECT 8712</strain>
    </source>
</reference>
<protein>
    <recommendedName>
        <fullName evidence="3">Cupin domain-containing protein</fullName>
    </recommendedName>
</protein>
<keyword evidence="2" id="KW-1185">Reference proteome</keyword>
<dbReference type="AlphaFoldDB" id="A0A841IQD3"/>